<reference evidence="3 4" key="1">
    <citation type="submission" date="2021-01" db="EMBL/GenBank/DDBJ databases">
        <title>Whole genome shotgun sequence of Microbispora corallina NBRC 16416.</title>
        <authorList>
            <person name="Komaki H."/>
            <person name="Tamura T."/>
        </authorList>
    </citation>
    <scope>NUCLEOTIDE SEQUENCE [LARGE SCALE GENOMIC DNA]</scope>
    <source>
        <strain evidence="3 4">NBRC 16416</strain>
    </source>
</reference>
<dbReference type="Proteomes" id="UP000603904">
    <property type="component" value="Unassembled WGS sequence"/>
</dbReference>
<dbReference type="SUPFAM" id="SSF54909">
    <property type="entry name" value="Dimeric alpha+beta barrel"/>
    <property type="match status" value="1"/>
</dbReference>
<dbReference type="EMBL" id="BOOC01000036">
    <property type="protein sequence ID" value="GIH43264.1"/>
    <property type="molecule type" value="Genomic_DNA"/>
</dbReference>
<dbReference type="PANTHER" id="PTHR35174:SF3">
    <property type="entry name" value="BLL7171 PROTEIN"/>
    <property type="match status" value="1"/>
</dbReference>
<keyword evidence="4" id="KW-1185">Reference proteome</keyword>
<evidence type="ECO:0000256" key="1">
    <source>
        <dbReference type="ARBA" id="ARBA00007689"/>
    </source>
</evidence>
<protein>
    <submittedName>
        <fullName evidence="3">Transcription initiation protein</fullName>
    </submittedName>
</protein>
<evidence type="ECO:0000313" key="3">
    <source>
        <dbReference type="EMBL" id="GIH43264.1"/>
    </source>
</evidence>
<dbReference type="PANTHER" id="PTHR35174">
    <property type="entry name" value="BLL7171 PROTEIN-RELATED"/>
    <property type="match status" value="1"/>
</dbReference>
<comment type="similarity">
    <text evidence="1">Belongs to the YciI family.</text>
</comment>
<evidence type="ECO:0000313" key="4">
    <source>
        <dbReference type="Proteomes" id="UP000603904"/>
    </source>
</evidence>
<accession>A0ABQ4G847</accession>
<gene>
    <name evidence="3" type="ORF">Mco01_62640</name>
</gene>
<feature type="domain" description="YCII-related" evidence="2">
    <location>
        <begin position="56"/>
        <end position="105"/>
    </location>
</feature>
<name>A0ABQ4G847_9ACTN</name>
<proteinExistence type="inferred from homology"/>
<dbReference type="InterPro" id="IPR011008">
    <property type="entry name" value="Dimeric_a/b-barrel"/>
</dbReference>
<dbReference type="InterPro" id="IPR005545">
    <property type="entry name" value="YCII"/>
</dbReference>
<comment type="caution">
    <text evidence="3">The sequence shown here is derived from an EMBL/GenBank/DDBJ whole genome shotgun (WGS) entry which is preliminary data.</text>
</comment>
<sequence>MKYMLLICTDHTVDDVPEVPAEDWVDEMSRRGVRLDGNRLRPPSDATTVRVRGDEILVADGPFAETKDLMAGYDIIEVADLDEAVEVAAAHPFARYGQIEIRPYWLP</sequence>
<evidence type="ECO:0000259" key="2">
    <source>
        <dbReference type="Pfam" id="PF03795"/>
    </source>
</evidence>
<organism evidence="3 4">
    <name type="scientific">Microbispora corallina</name>
    <dbReference type="NCBI Taxonomy" id="83302"/>
    <lineage>
        <taxon>Bacteria</taxon>
        <taxon>Bacillati</taxon>
        <taxon>Actinomycetota</taxon>
        <taxon>Actinomycetes</taxon>
        <taxon>Streptosporangiales</taxon>
        <taxon>Streptosporangiaceae</taxon>
        <taxon>Microbispora</taxon>
    </lineage>
</organism>
<dbReference type="Gene3D" id="3.30.70.1060">
    <property type="entry name" value="Dimeric alpha+beta barrel"/>
    <property type="match status" value="1"/>
</dbReference>
<dbReference type="RefSeq" id="WP_204060383.1">
    <property type="nucleotide sequence ID" value="NZ_BAAAGP010000025.1"/>
</dbReference>
<dbReference type="Pfam" id="PF03795">
    <property type="entry name" value="YCII"/>
    <property type="match status" value="1"/>
</dbReference>